<evidence type="ECO:0000313" key="4">
    <source>
        <dbReference type="Proteomes" id="UP000030764"/>
    </source>
</evidence>
<dbReference type="EMBL" id="KL367536">
    <property type="protein sequence ID" value="KFD65559.1"/>
    <property type="molecule type" value="Genomic_DNA"/>
</dbReference>
<organism evidence="3">
    <name type="scientific">Trichuris suis</name>
    <name type="common">pig whipworm</name>
    <dbReference type="NCBI Taxonomy" id="68888"/>
    <lineage>
        <taxon>Eukaryota</taxon>
        <taxon>Metazoa</taxon>
        <taxon>Ecdysozoa</taxon>
        <taxon>Nematoda</taxon>
        <taxon>Enoplea</taxon>
        <taxon>Dorylaimia</taxon>
        <taxon>Trichinellida</taxon>
        <taxon>Trichuridae</taxon>
        <taxon>Trichuris</taxon>
    </lineage>
</organism>
<evidence type="ECO:0000256" key="1">
    <source>
        <dbReference type="SAM" id="MobiDB-lite"/>
    </source>
</evidence>
<reference evidence="3 4" key="1">
    <citation type="journal article" date="2014" name="Nat. Genet.">
        <title>Genome and transcriptome of the porcine whipworm Trichuris suis.</title>
        <authorList>
            <person name="Jex A.R."/>
            <person name="Nejsum P."/>
            <person name="Schwarz E.M."/>
            <person name="Hu L."/>
            <person name="Young N.D."/>
            <person name="Hall R.S."/>
            <person name="Korhonen P.K."/>
            <person name="Liao S."/>
            <person name="Thamsborg S."/>
            <person name="Xia J."/>
            <person name="Xu P."/>
            <person name="Wang S."/>
            <person name="Scheerlinck J.P."/>
            <person name="Hofmann A."/>
            <person name="Sternberg P.W."/>
            <person name="Wang J."/>
            <person name="Gasser R.B."/>
        </authorList>
    </citation>
    <scope>NUCLEOTIDE SEQUENCE [LARGE SCALE GENOMIC DNA]</scope>
    <source>
        <strain evidence="3">DCEP-RM93F</strain>
        <strain evidence="2">DCEP-RM93M</strain>
    </source>
</reference>
<accession>A0A085N7W3</accession>
<dbReference type="Proteomes" id="UP000030764">
    <property type="component" value="Unassembled WGS sequence"/>
</dbReference>
<gene>
    <name evidence="2" type="ORF">M513_05940</name>
    <name evidence="3" type="ORF">M514_05940</name>
</gene>
<feature type="compositionally biased region" description="Polar residues" evidence="1">
    <location>
        <begin position="81"/>
        <end position="91"/>
    </location>
</feature>
<dbReference type="Proteomes" id="UP000030758">
    <property type="component" value="Unassembled WGS sequence"/>
</dbReference>
<feature type="region of interest" description="Disordered" evidence="1">
    <location>
        <begin position="67"/>
        <end position="98"/>
    </location>
</feature>
<keyword evidence="4" id="KW-1185">Reference proteome</keyword>
<protein>
    <submittedName>
        <fullName evidence="3">Uncharacterized protein</fullName>
    </submittedName>
</protein>
<dbReference type="AlphaFoldDB" id="A0A085N7W3"/>
<sequence length="98" mass="10924">MPHIPGVRGRRRNHSEVIAMARNTVGVSIGLPWNYAPELPNGQLEDTDGLVPSCPHIFLNFHTHDHNECETPSQRKKQAPGEQSNNDTCSHAANMYIL</sequence>
<dbReference type="EMBL" id="KL363219">
    <property type="protein sequence ID" value="KFD53230.1"/>
    <property type="molecule type" value="Genomic_DNA"/>
</dbReference>
<evidence type="ECO:0000313" key="3">
    <source>
        <dbReference type="EMBL" id="KFD65559.1"/>
    </source>
</evidence>
<name>A0A085N7W3_9BILA</name>
<proteinExistence type="predicted"/>
<evidence type="ECO:0000313" key="2">
    <source>
        <dbReference type="EMBL" id="KFD53230.1"/>
    </source>
</evidence>